<dbReference type="VEuPathDB" id="MicrosporidiaDB:NAPIS_ORF00989"/>
<dbReference type="HOGENOM" id="CLU_578180_0_0_1"/>
<feature type="domain" description="Peptidase A2" evidence="4">
    <location>
        <begin position="352"/>
        <end position="365"/>
    </location>
</feature>
<name>T0LAU9_9MICR</name>
<evidence type="ECO:0000256" key="2">
    <source>
        <dbReference type="ARBA" id="ARBA00022801"/>
    </source>
</evidence>
<keyword evidence="1" id="KW-0064">Aspartyl protease</keyword>
<dbReference type="InterPro" id="IPR001969">
    <property type="entry name" value="Aspartic_peptidase_AS"/>
</dbReference>
<dbReference type="AlphaFoldDB" id="T0LAU9"/>
<gene>
    <name evidence="5" type="ORF">NAPIS_ORF00989</name>
</gene>
<dbReference type="InterPro" id="IPR001995">
    <property type="entry name" value="Peptidase_A2_cat"/>
</dbReference>
<evidence type="ECO:0000313" key="6">
    <source>
        <dbReference type="Proteomes" id="UP000053780"/>
    </source>
</evidence>
<keyword evidence="6" id="KW-1185">Reference proteome</keyword>
<evidence type="ECO:0000313" key="5">
    <source>
        <dbReference type="EMBL" id="EQB61438.1"/>
    </source>
</evidence>
<dbReference type="OrthoDB" id="2196092at2759"/>
<evidence type="ECO:0000256" key="3">
    <source>
        <dbReference type="SAM" id="MobiDB-lite"/>
    </source>
</evidence>
<keyword evidence="1" id="KW-0645">Protease</keyword>
<dbReference type="EMBL" id="KE647139">
    <property type="protein sequence ID" value="EQB61438.1"/>
    <property type="molecule type" value="Genomic_DNA"/>
</dbReference>
<feature type="region of interest" description="Disordered" evidence="3">
    <location>
        <begin position="296"/>
        <end position="325"/>
    </location>
</feature>
<dbReference type="InterPro" id="IPR021109">
    <property type="entry name" value="Peptidase_aspartic_dom_sf"/>
</dbReference>
<sequence length="455" mass="54721">MRKQEKGIDIANNLNKSFSLIEYYYKYNKVPVVQDSFEFKSTAKVQNEDANERRERVNKIGSGRYITFKYTIEDIDTEFENKIEIIENLKTVEEEQLEQWFEEFNLVSKHKKWSSKQEITALELLIKDHSITDWKKYDDMELVKKDLRKNIRKKTNSSIIQIRLNKTKQNDFLYIDEYAEEIKKLVDEYARKESLTKNEYNRKIKESFIQGLGFHTRMKVLETNYKKVEDIITYIRDFEENLIIEMERKREKEFNHKKNNLRKISNNKWCTWHKTNNHNTKECRYLNSMPTHKENIENENNKEQRINKDDTFYKKQEKNNRDNKEKSCVMVEPAIKPVNDLILETYIEGQKVKALLDTGAQKTFIDYDLAEKLNKTKREEKEVLVETANKQGIKLNEVVDTTINFKDIQKNFNISPYVFKNCATDIILGNEFLLNNEVILDFKNKKFFWNKKKFQ</sequence>
<evidence type="ECO:0000259" key="4">
    <source>
        <dbReference type="PROSITE" id="PS50175"/>
    </source>
</evidence>
<dbReference type="CDD" id="cd00303">
    <property type="entry name" value="retropepsin_like"/>
    <property type="match status" value="1"/>
</dbReference>
<dbReference type="Gene3D" id="2.40.70.10">
    <property type="entry name" value="Acid Proteases"/>
    <property type="match status" value="1"/>
</dbReference>
<keyword evidence="2" id="KW-0378">Hydrolase</keyword>
<dbReference type="GO" id="GO:0004190">
    <property type="term" value="F:aspartic-type endopeptidase activity"/>
    <property type="evidence" value="ECO:0007669"/>
    <property type="project" value="UniProtKB-KW"/>
</dbReference>
<dbReference type="Pfam" id="PF13975">
    <property type="entry name" value="gag-asp_proteas"/>
    <property type="match status" value="1"/>
</dbReference>
<dbReference type="GO" id="GO:0006508">
    <property type="term" value="P:proteolysis"/>
    <property type="evidence" value="ECO:0007669"/>
    <property type="project" value="InterPro"/>
</dbReference>
<dbReference type="SUPFAM" id="SSF50630">
    <property type="entry name" value="Acid proteases"/>
    <property type="match status" value="1"/>
</dbReference>
<evidence type="ECO:0000256" key="1">
    <source>
        <dbReference type="ARBA" id="ARBA00022750"/>
    </source>
</evidence>
<proteinExistence type="predicted"/>
<dbReference type="PROSITE" id="PS50175">
    <property type="entry name" value="ASP_PROT_RETROV"/>
    <property type="match status" value="1"/>
</dbReference>
<reference evidence="5 6" key="1">
    <citation type="journal article" date="2013" name="BMC Genomics">
        <title>Genome sequencing and comparative genomics of honey bee microsporidia, Nosema apis reveal novel insights into host-parasite interactions.</title>
        <authorList>
            <person name="Chen Yp."/>
            <person name="Pettis J.S."/>
            <person name="Zhao Y."/>
            <person name="Liu X."/>
            <person name="Tallon L.J."/>
            <person name="Sadzewicz L.D."/>
            <person name="Li R."/>
            <person name="Zheng H."/>
            <person name="Huang S."/>
            <person name="Zhang X."/>
            <person name="Hamilton M.C."/>
            <person name="Pernal S.F."/>
            <person name="Melathopoulos A.P."/>
            <person name="Yan X."/>
            <person name="Evans J.D."/>
        </authorList>
    </citation>
    <scope>NUCLEOTIDE SEQUENCE [LARGE SCALE GENOMIC DNA]</scope>
    <source>
        <strain evidence="5 6">BRL 01</strain>
    </source>
</reference>
<accession>T0LAU9</accession>
<dbReference type="PROSITE" id="PS00141">
    <property type="entry name" value="ASP_PROTEASE"/>
    <property type="match status" value="1"/>
</dbReference>
<organism evidence="5 6">
    <name type="scientific">Vairimorpha apis BRL 01</name>
    <dbReference type="NCBI Taxonomy" id="1037528"/>
    <lineage>
        <taxon>Eukaryota</taxon>
        <taxon>Fungi</taxon>
        <taxon>Fungi incertae sedis</taxon>
        <taxon>Microsporidia</taxon>
        <taxon>Nosematidae</taxon>
        <taxon>Vairimorpha</taxon>
    </lineage>
</organism>
<dbReference type="Proteomes" id="UP000053780">
    <property type="component" value="Unassembled WGS sequence"/>
</dbReference>
<protein>
    <submittedName>
        <fullName evidence="5">Pol polyprotein</fullName>
    </submittedName>
</protein>